<dbReference type="Proteomes" id="UP001369815">
    <property type="component" value="Unassembled WGS sequence"/>
</dbReference>
<name>A0AAX6MP23_9PEZI</name>
<feature type="compositionally biased region" description="Polar residues" evidence="1">
    <location>
        <begin position="23"/>
        <end position="39"/>
    </location>
</feature>
<proteinExistence type="predicted"/>
<reference evidence="2 3" key="1">
    <citation type="journal article" date="2024" name="Front Chem Biol">
        <title>Unveiling the potential of Daldinia eschscholtzii MFLUCC 19-0629 through bioactivity and bioinformatics studies for enhanced sustainable agriculture production.</title>
        <authorList>
            <person name="Brooks S."/>
            <person name="Weaver J.A."/>
            <person name="Klomchit A."/>
            <person name="Alharthi S.A."/>
            <person name="Onlamun T."/>
            <person name="Nurani R."/>
            <person name="Vong T.K."/>
            <person name="Alberti F."/>
            <person name="Greco C."/>
        </authorList>
    </citation>
    <scope>NUCLEOTIDE SEQUENCE [LARGE SCALE GENOMIC DNA]</scope>
    <source>
        <strain evidence="2">MFLUCC 19-0629</strain>
    </source>
</reference>
<evidence type="ECO:0000313" key="2">
    <source>
        <dbReference type="EMBL" id="KAK6953931.1"/>
    </source>
</evidence>
<accession>A0AAX6MP23</accession>
<keyword evidence="3" id="KW-1185">Reference proteome</keyword>
<protein>
    <submittedName>
        <fullName evidence="2">Uncharacterized protein</fullName>
    </submittedName>
</protein>
<evidence type="ECO:0000256" key="1">
    <source>
        <dbReference type="SAM" id="MobiDB-lite"/>
    </source>
</evidence>
<feature type="region of interest" description="Disordered" evidence="1">
    <location>
        <begin position="1"/>
        <end position="43"/>
    </location>
</feature>
<evidence type="ECO:0000313" key="3">
    <source>
        <dbReference type="Proteomes" id="UP001369815"/>
    </source>
</evidence>
<comment type="caution">
    <text evidence="2">The sequence shown here is derived from an EMBL/GenBank/DDBJ whole genome shotgun (WGS) entry which is preliminary data.</text>
</comment>
<gene>
    <name evidence="2" type="ORF">Daesc_003893</name>
</gene>
<sequence>MAPSIPIPTQGGMFHTFQGVTPRKQSTDSTESTKTNGNGTAKRITTPHACAECKRRKMYVSYNMRMNEALLTFSLVDVMASNHVANASRAELLSGVSMTSTAKG</sequence>
<organism evidence="2 3">
    <name type="scientific">Daldinia eschscholtzii</name>
    <dbReference type="NCBI Taxonomy" id="292717"/>
    <lineage>
        <taxon>Eukaryota</taxon>
        <taxon>Fungi</taxon>
        <taxon>Dikarya</taxon>
        <taxon>Ascomycota</taxon>
        <taxon>Pezizomycotina</taxon>
        <taxon>Sordariomycetes</taxon>
        <taxon>Xylariomycetidae</taxon>
        <taxon>Xylariales</taxon>
        <taxon>Hypoxylaceae</taxon>
        <taxon>Daldinia</taxon>
    </lineage>
</organism>
<dbReference type="EMBL" id="JBANMG010000004">
    <property type="protein sequence ID" value="KAK6953931.1"/>
    <property type="molecule type" value="Genomic_DNA"/>
</dbReference>
<dbReference type="AlphaFoldDB" id="A0AAX6MP23"/>